<gene>
    <name evidence="1" type="ORF">J5227_21610</name>
</gene>
<dbReference type="InterPro" id="IPR021508">
    <property type="entry name" value="Gp17-like"/>
</dbReference>
<reference evidence="1" key="1">
    <citation type="submission" date="2021-03" db="EMBL/GenBank/DDBJ databases">
        <title>Isolation of Bacillus subtilis from fermented food sample.</title>
        <authorList>
            <person name="Lakshmanan V."/>
            <person name="Athira K."/>
            <person name="Rajagopal K."/>
        </authorList>
    </citation>
    <scope>NUCLEOTIDE SEQUENCE</scope>
    <source>
        <strain evidence="1">S1</strain>
    </source>
</reference>
<accession>A0A8I1WLC4</accession>
<proteinExistence type="predicted"/>
<evidence type="ECO:0000313" key="2">
    <source>
        <dbReference type="Proteomes" id="UP000665181"/>
    </source>
</evidence>
<dbReference type="Gene3D" id="3.30.2000.30">
    <property type="match status" value="1"/>
</dbReference>
<dbReference type="InterPro" id="IPR053745">
    <property type="entry name" value="Viral_Tail_Comp_sf"/>
</dbReference>
<name>A0A8I1WLC4_BACIU</name>
<dbReference type="EMBL" id="JAGFPW010000034">
    <property type="protein sequence ID" value="MBO3796837.1"/>
    <property type="molecule type" value="Genomic_DNA"/>
</dbReference>
<dbReference type="AlphaFoldDB" id="A0A8I1WLC4"/>
<evidence type="ECO:0008006" key="3">
    <source>
        <dbReference type="Google" id="ProtNLM"/>
    </source>
</evidence>
<dbReference type="RefSeq" id="WP_208556898.1">
    <property type="nucleotide sequence ID" value="NZ_JAGFPW010000034.1"/>
</dbReference>
<evidence type="ECO:0000313" key="1">
    <source>
        <dbReference type="EMBL" id="MBO3796837.1"/>
    </source>
</evidence>
<organism evidence="1 2">
    <name type="scientific">Bacillus subtilis</name>
    <dbReference type="NCBI Taxonomy" id="1423"/>
    <lineage>
        <taxon>Bacteria</taxon>
        <taxon>Bacillati</taxon>
        <taxon>Bacillota</taxon>
        <taxon>Bacilli</taxon>
        <taxon>Bacillales</taxon>
        <taxon>Bacillaceae</taxon>
        <taxon>Bacillus</taxon>
    </lineage>
</organism>
<comment type="caution">
    <text evidence="1">The sequence shown here is derived from an EMBL/GenBank/DDBJ whole genome shotgun (WGS) entry which is preliminary data.</text>
</comment>
<dbReference type="Pfam" id="PF11367">
    <property type="entry name" value="Tail_completion_gp17"/>
    <property type="match status" value="1"/>
</dbReference>
<sequence length="123" mass="14370">MNFEAKTELTKALTSDEPLKSLVTGGFHNRYSNDVTKYPRVIITEIQNKDEGFYDNKSQGSALRFQLSIFCNTQTVSNETKIAKQIDNVMKNIEYTCYDSQDLFEEDNEIYHKAMRYRKSIFN</sequence>
<dbReference type="Proteomes" id="UP000665181">
    <property type="component" value="Unassembled WGS sequence"/>
</dbReference>
<protein>
    <recommendedName>
        <fullName evidence="3">DUF3168 domain-containing protein</fullName>
    </recommendedName>
</protein>